<reference evidence="2" key="1">
    <citation type="submission" date="2021-01" db="EMBL/GenBank/DDBJ databases">
        <authorList>
            <consortium name="Genoscope - CEA"/>
            <person name="William W."/>
        </authorList>
    </citation>
    <scope>NUCLEOTIDE SEQUENCE</scope>
</reference>
<name>A0A8S1T184_PAROT</name>
<dbReference type="Proteomes" id="UP000683925">
    <property type="component" value="Unassembled WGS sequence"/>
</dbReference>
<protein>
    <submittedName>
        <fullName evidence="2">Uncharacterized protein</fullName>
    </submittedName>
</protein>
<proteinExistence type="predicted"/>
<comment type="caution">
    <text evidence="2">The sequence shown here is derived from an EMBL/GenBank/DDBJ whole genome shotgun (WGS) entry which is preliminary data.</text>
</comment>
<keyword evidence="1" id="KW-0732">Signal</keyword>
<evidence type="ECO:0000313" key="2">
    <source>
        <dbReference type="EMBL" id="CAD8145166.1"/>
    </source>
</evidence>
<dbReference type="AlphaFoldDB" id="A0A8S1T184"/>
<dbReference type="OMA" id="GRCNIEK"/>
<evidence type="ECO:0000256" key="1">
    <source>
        <dbReference type="SAM" id="SignalP"/>
    </source>
</evidence>
<feature type="chain" id="PRO_5035721419" evidence="1">
    <location>
        <begin position="21"/>
        <end position="275"/>
    </location>
</feature>
<sequence>MMHTLPIMIIFCMAATIVLSQEFVTFHKGVCGCEELNEKECEAESNWMQGRCNIEKGKCVTRKCENINNINLCIHLGCFAKNNKCYKTKSCSEQTEDECSSLFNRDCVYDSNLKKCLSFTQPSSDKSIPTCAERSVDECYVAREGLCNVKDGKCQELTTCEDVKLDFLCYKAYPACLMQPTISCDTFDKCDSELSSRCGPRKQKINGDQYLLCRQQEDGKCVNFDPSQENEETCYQKSELFYHWDGNSCVKCKGWQVSAQEITTFIFIVLILNHI</sequence>
<gene>
    <name evidence="2" type="ORF">POCTA_138.1.T0170086</name>
</gene>
<organism evidence="2 3">
    <name type="scientific">Paramecium octaurelia</name>
    <dbReference type="NCBI Taxonomy" id="43137"/>
    <lineage>
        <taxon>Eukaryota</taxon>
        <taxon>Sar</taxon>
        <taxon>Alveolata</taxon>
        <taxon>Ciliophora</taxon>
        <taxon>Intramacronucleata</taxon>
        <taxon>Oligohymenophorea</taxon>
        <taxon>Peniculida</taxon>
        <taxon>Parameciidae</taxon>
        <taxon>Paramecium</taxon>
    </lineage>
</organism>
<keyword evidence="3" id="KW-1185">Reference proteome</keyword>
<accession>A0A8S1T184</accession>
<dbReference type="EMBL" id="CAJJDP010000017">
    <property type="protein sequence ID" value="CAD8145166.1"/>
    <property type="molecule type" value="Genomic_DNA"/>
</dbReference>
<evidence type="ECO:0000313" key="3">
    <source>
        <dbReference type="Proteomes" id="UP000683925"/>
    </source>
</evidence>
<dbReference type="OrthoDB" id="297222at2759"/>
<feature type="signal peptide" evidence="1">
    <location>
        <begin position="1"/>
        <end position="20"/>
    </location>
</feature>